<proteinExistence type="predicted"/>
<accession>A0A9D3Z3Y6</accession>
<reference evidence="1" key="2">
    <citation type="submission" date="2020-11" db="EMBL/GenBank/DDBJ databases">
        <authorList>
            <person name="McCartney M.A."/>
            <person name="Auch B."/>
            <person name="Kono T."/>
            <person name="Mallez S."/>
            <person name="Becker A."/>
            <person name="Gohl D.M."/>
            <person name="Silverstein K.A.T."/>
            <person name="Koren S."/>
            <person name="Bechman K.B."/>
            <person name="Herman A."/>
            <person name="Abrahante J.E."/>
            <person name="Garbe J."/>
        </authorList>
    </citation>
    <scope>NUCLEOTIDE SEQUENCE</scope>
    <source>
        <strain evidence="1">Duluth1</strain>
        <tissue evidence="1">Whole animal</tissue>
    </source>
</reference>
<sequence length="106" mass="12307">MTIEIKKGLVLQSINLHELSLQVVDKPFRNGQLMSIHGFVRTEEEMKQVPLHFVLMSRRRKEDYVAVLQKVKDVMNNFSVEGFMIDFEAGKCPEINAYNINWKVAP</sequence>
<dbReference type="Proteomes" id="UP000828390">
    <property type="component" value="Unassembled WGS sequence"/>
</dbReference>
<keyword evidence="2" id="KW-1185">Reference proteome</keyword>
<dbReference type="AlphaFoldDB" id="A0A9D3Z3Y6"/>
<organism evidence="1 2">
    <name type="scientific">Dreissena polymorpha</name>
    <name type="common">Zebra mussel</name>
    <name type="synonym">Mytilus polymorpha</name>
    <dbReference type="NCBI Taxonomy" id="45954"/>
    <lineage>
        <taxon>Eukaryota</taxon>
        <taxon>Metazoa</taxon>
        <taxon>Spiralia</taxon>
        <taxon>Lophotrochozoa</taxon>
        <taxon>Mollusca</taxon>
        <taxon>Bivalvia</taxon>
        <taxon>Autobranchia</taxon>
        <taxon>Heteroconchia</taxon>
        <taxon>Euheterodonta</taxon>
        <taxon>Imparidentia</taxon>
        <taxon>Neoheterodontei</taxon>
        <taxon>Myida</taxon>
        <taxon>Dreissenoidea</taxon>
        <taxon>Dreissenidae</taxon>
        <taxon>Dreissena</taxon>
    </lineage>
</organism>
<protein>
    <submittedName>
        <fullName evidence="1">Uncharacterized protein</fullName>
    </submittedName>
</protein>
<name>A0A9D3Z3Y6_DREPO</name>
<dbReference type="EMBL" id="JAIWYP010000014">
    <property type="protein sequence ID" value="KAH3712673.1"/>
    <property type="molecule type" value="Genomic_DNA"/>
</dbReference>
<evidence type="ECO:0000313" key="2">
    <source>
        <dbReference type="Proteomes" id="UP000828390"/>
    </source>
</evidence>
<evidence type="ECO:0000313" key="1">
    <source>
        <dbReference type="EMBL" id="KAH3712673.1"/>
    </source>
</evidence>
<comment type="caution">
    <text evidence="1">The sequence shown here is derived from an EMBL/GenBank/DDBJ whole genome shotgun (WGS) entry which is preliminary data.</text>
</comment>
<gene>
    <name evidence="1" type="ORF">DPMN_072426</name>
</gene>
<reference evidence="1" key="1">
    <citation type="journal article" date="2019" name="bioRxiv">
        <title>The Genome of the Zebra Mussel, Dreissena polymorpha: A Resource for Invasive Species Research.</title>
        <authorList>
            <person name="McCartney M.A."/>
            <person name="Auch B."/>
            <person name="Kono T."/>
            <person name="Mallez S."/>
            <person name="Zhang Y."/>
            <person name="Obille A."/>
            <person name="Becker A."/>
            <person name="Abrahante J.E."/>
            <person name="Garbe J."/>
            <person name="Badalamenti J.P."/>
            <person name="Herman A."/>
            <person name="Mangelson H."/>
            <person name="Liachko I."/>
            <person name="Sullivan S."/>
            <person name="Sone E.D."/>
            <person name="Koren S."/>
            <person name="Silverstein K.A.T."/>
            <person name="Beckman K.B."/>
            <person name="Gohl D.M."/>
        </authorList>
    </citation>
    <scope>NUCLEOTIDE SEQUENCE</scope>
    <source>
        <strain evidence="1">Duluth1</strain>
        <tissue evidence="1">Whole animal</tissue>
    </source>
</reference>